<accession>A0A482XY59</accession>
<dbReference type="Pfam" id="PF13646">
    <property type="entry name" value="HEAT_2"/>
    <property type="match status" value="1"/>
</dbReference>
<sequence length="344" mass="36118">MDGDGGETVEPRGRGATGVDLPAVLTRLDDQKPAEQRAAVRRIRTTIDDQGQAAACAPTVPKLRTLLEQSELGFHDEVAACLAELAADAPTDVAPSTGTIVTVARENADQPVARELLRCLAAVAAERPDVLVEHLEAIADVLDRRRGYDRHGLQAIARVSTAEPTAIEPVAPILIDALAANPIENGPPVCRALGRLARSGGELPAREFVTHAADLVDHDDGALRHDAIGCLGDVVHCDPDAVEPVCADLAAALSFPDSETRAIAAVTVARIAAETGDAVAPVRDELRELLADDHATVRANACVALGYGRVDAAAPRLRELAADDPAPNVRDRASWAVQRLSDGQ</sequence>
<comment type="caution">
    <text evidence="1">The sequence shown here is derived from an EMBL/GenBank/DDBJ whole genome shotgun (WGS) entry which is preliminary data.</text>
</comment>
<dbReference type="InterPro" id="IPR016024">
    <property type="entry name" value="ARM-type_fold"/>
</dbReference>
<dbReference type="SUPFAM" id="SSF48371">
    <property type="entry name" value="ARM repeat"/>
    <property type="match status" value="1"/>
</dbReference>
<organism evidence="1 2">
    <name type="scientific">Natrinema altunense</name>
    <dbReference type="NCBI Taxonomy" id="222984"/>
    <lineage>
        <taxon>Archaea</taxon>
        <taxon>Methanobacteriati</taxon>
        <taxon>Methanobacteriota</taxon>
        <taxon>Stenosarchaea group</taxon>
        <taxon>Halobacteria</taxon>
        <taxon>Halobacteriales</taxon>
        <taxon>Natrialbaceae</taxon>
        <taxon>Natrinema</taxon>
    </lineage>
</organism>
<gene>
    <name evidence="1" type="ORF">ELS17_11330</name>
</gene>
<dbReference type="STRING" id="222984.GCA_000731985_01338"/>
<dbReference type="Gene3D" id="1.25.10.10">
    <property type="entry name" value="Leucine-rich Repeat Variant"/>
    <property type="match status" value="2"/>
</dbReference>
<dbReference type="Proteomes" id="UP000292704">
    <property type="component" value="Unassembled WGS sequence"/>
</dbReference>
<proteinExistence type="predicted"/>
<evidence type="ECO:0000313" key="1">
    <source>
        <dbReference type="EMBL" id="RZH67450.1"/>
    </source>
</evidence>
<protein>
    <submittedName>
        <fullName evidence="1">HEAT repeat domain-containing protein</fullName>
    </submittedName>
</protein>
<dbReference type="EMBL" id="SHMR01000005">
    <property type="protein sequence ID" value="RZH67450.1"/>
    <property type="molecule type" value="Genomic_DNA"/>
</dbReference>
<dbReference type="AlphaFoldDB" id="A0A482XY59"/>
<dbReference type="InterPro" id="IPR011989">
    <property type="entry name" value="ARM-like"/>
</dbReference>
<dbReference type="RefSeq" id="WP_130170768.1">
    <property type="nucleotide sequence ID" value="NZ_SHMR01000005.1"/>
</dbReference>
<evidence type="ECO:0000313" key="2">
    <source>
        <dbReference type="Proteomes" id="UP000292704"/>
    </source>
</evidence>
<name>A0A482XY59_9EURY</name>
<reference evidence="1 2" key="1">
    <citation type="submission" date="2019-02" db="EMBL/GenBank/DDBJ databases">
        <title>Genome analysis provides insights into bioremediation potentialities and Haloocin production by Natrinema altunense strain 4.1R isolated from Chott Douz in Tunisian desert.</title>
        <authorList>
            <person name="Najjari A."/>
            <person name="Youssef N."/>
            <person name="Ben Dhia O."/>
            <person name="Ferjani R."/>
            <person name="El Hidri D."/>
            <person name="Ouzari H.I."/>
            <person name="Cherif A."/>
        </authorList>
    </citation>
    <scope>NUCLEOTIDE SEQUENCE [LARGE SCALE GENOMIC DNA]</scope>
    <source>
        <strain evidence="1 2">4.1R</strain>
    </source>
</reference>
<dbReference type="OrthoDB" id="197870at2157"/>